<reference evidence="2" key="1">
    <citation type="submission" date="2020-11" db="EMBL/GenBank/DDBJ databases">
        <authorList>
            <person name="Koelle M."/>
            <person name="Horta M.A.C."/>
            <person name="Nowrousian M."/>
            <person name="Ohm R.A."/>
            <person name="Benz P."/>
            <person name="Pilgard A."/>
        </authorList>
    </citation>
    <scope>NUCLEOTIDE SEQUENCE</scope>
    <source>
        <strain evidence="2">FPRL280</strain>
    </source>
</reference>
<proteinExistence type="predicted"/>
<evidence type="ECO:0000313" key="2">
    <source>
        <dbReference type="EMBL" id="KAF9822111.1"/>
    </source>
</evidence>
<dbReference type="GO" id="GO:0008270">
    <property type="term" value="F:zinc ion binding"/>
    <property type="evidence" value="ECO:0007669"/>
    <property type="project" value="InterPro"/>
</dbReference>
<dbReference type="GO" id="GO:0003871">
    <property type="term" value="F:5-methyltetrahydropteroyltriglutamate-homocysteine S-methyltransferase activity"/>
    <property type="evidence" value="ECO:0007669"/>
    <property type="project" value="InterPro"/>
</dbReference>
<dbReference type="InterPro" id="IPR002629">
    <property type="entry name" value="Met_Synth_C/arc"/>
</dbReference>
<accession>A0A8H7PC19</accession>
<gene>
    <name evidence="2" type="ORF">IEO21_00105</name>
</gene>
<reference evidence="2" key="2">
    <citation type="journal article" name="Front. Microbiol.">
        <title>Degradative Capacity of Two Strains of Rhodonia placenta: From Phenotype to Genotype.</title>
        <authorList>
            <person name="Kolle M."/>
            <person name="Horta M.A.C."/>
            <person name="Nowrousian M."/>
            <person name="Ohm R.A."/>
            <person name="Benz J.P."/>
            <person name="Pilgard A."/>
        </authorList>
    </citation>
    <scope>NUCLEOTIDE SEQUENCE</scope>
    <source>
        <strain evidence="2">FPRL280</strain>
    </source>
</reference>
<evidence type="ECO:0000313" key="3">
    <source>
        <dbReference type="Proteomes" id="UP000639403"/>
    </source>
</evidence>
<dbReference type="PANTHER" id="PTHR43844:SF2">
    <property type="entry name" value="SYNTHASE, VITAMIN-B12 INDEPENDENT, PUTATIVE (AFU_ORTHOLOGUE AFUA_3G12060)-RELATED"/>
    <property type="match status" value="1"/>
</dbReference>
<dbReference type="EMBL" id="JADOXO010000001">
    <property type="protein sequence ID" value="KAF9822111.1"/>
    <property type="molecule type" value="Genomic_DNA"/>
</dbReference>
<dbReference type="Gene3D" id="3.20.20.210">
    <property type="match status" value="1"/>
</dbReference>
<dbReference type="Pfam" id="PF01717">
    <property type="entry name" value="Meth_synt_2"/>
    <property type="match status" value="1"/>
</dbReference>
<sequence length="406" mass="46258">MPRSLHLNPPFRAEHIGSFLRPATLVQKRFDYEAQKCTAEELRALEDESIPAVVALQREVGVKTITDGEMRRGAFYEGLFEKLEGMTPVPNRPLSEFKQYVPYVAIFNMMGMTSCWSMYCSSKIQRKRGIHTEDFAFLKGLVSPEEVKRIKVTVCGPTWMHLRHGTEYTYDKSVYKTDEEYFADLIRVYREELAALYELGCRHIQFDDPTFAFFCADSMIVGMEQAGVDHEALLSQYIDVYNEILKDQPADLTLGLHTCRGNFKGMHYSEGSLERIAVKLFNDLNIDCYYLEYDTERAGGLEPLRHLPLNKTVVLGLVTTKTGKMESVDDIRARVESAVEIISQGSPKRSREDALNQICISPQCGFASVFEGNPISEEDERSKLGLVVEVARQVWGRKCAKVDMEY</sequence>
<dbReference type="SUPFAM" id="SSF51726">
    <property type="entry name" value="UROD/MetE-like"/>
    <property type="match status" value="1"/>
</dbReference>
<feature type="domain" description="Cobalamin-independent methionine synthase MetE C-terminal/archaeal" evidence="1">
    <location>
        <begin position="179"/>
        <end position="392"/>
    </location>
</feature>
<protein>
    <recommendedName>
        <fullName evidence="1">Cobalamin-independent methionine synthase MetE C-terminal/archaeal domain-containing protein</fullName>
    </recommendedName>
</protein>
<evidence type="ECO:0000259" key="1">
    <source>
        <dbReference type="Pfam" id="PF01717"/>
    </source>
</evidence>
<dbReference type="PANTHER" id="PTHR43844">
    <property type="entry name" value="METHIONINE SYNTHASE"/>
    <property type="match status" value="1"/>
</dbReference>
<dbReference type="CDD" id="cd03311">
    <property type="entry name" value="CIMS_C_terminal_like"/>
    <property type="match status" value="1"/>
</dbReference>
<dbReference type="InterPro" id="IPR038071">
    <property type="entry name" value="UROD/MetE-like_sf"/>
</dbReference>
<dbReference type="GO" id="GO:0009086">
    <property type="term" value="P:methionine biosynthetic process"/>
    <property type="evidence" value="ECO:0007669"/>
    <property type="project" value="InterPro"/>
</dbReference>
<organism evidence="2 3">
    <name type="scientific">Rhodonia placenta</name>
    <dbReference type="NCBI Taxonomy" id="104341"/>
    <lineage>
        <taxon>Eukaryota</taxon>
        <taxon>Fungi</taxon>
        <taxon>Dikarya</taxon>
        <taxon>Basidiomycota</taxon>
        <taxon>Agaricomycotina</taxon>
        <taxon>Agaricomycetes</taxon>
        <taxon>Polyporales</taxon>
        <taxon>Adustoporiaceae</taxon>
        <taxon>Rhodonia</taxon>
    </lineage>
</organism>
<comment type="caution">
    <text evidence="2">The sequence shown here is derived from an EMBL/GenBank/DDBJ whole genome shotgun (WGS) entry which is preliminary data.</text>
</comment>
<dbReference type="AlphaFoldDB" id="A0A8H7PC19"/>
<name>A0A8H7PC19_9APHY</name>
<dbReference type="Proteomes" id="UP000639403">
    <property type="component" value="Unassembled WGS sequence"/>
</dbReference>